<reference evidence="4 6" key="3">
    <citation type="submission" date="2023-03" db="EMBL/GenBank/DDBJ databases">
        <title>Agriculturally important microbes genome sequencing.</title>
        <authorList>
            <person name="Dunlap C."/>
        </authorList>
    </citation>
    <scope>NUCLEOTIDE SEQUENCE [LARGE SCALE GENOMIC DNA]</scope>
    <source>
        <strain evidence="4 6">CBP-3203</strain>
    </source>
</reference>
<dbReference type="RefSeq" id="WP_048353725.1">
    <property type="nucleotide sequence ID" value="NZ_JARRTL010000047.1"/>
</dbReference>
<accession>A0A0T6BN60</accession>
<feature type="transmembrane region" description="Helical" evidence="1">
    <location>
        <begin position="362"/>
        <end position="392"/>
    </location>
</feature>
<evidence type="ECO:0000256" key="1">
    <source>
        <dbReference type="SAM" id="Phobius"/>
    </source>
</evidence>
<evidence type="ECO:0000313" key="4">
    <source>
        <dbReference type="EMBL" id="MEC0487878.1"/>
    </source>
</evidence>
<keyword evidence="6" id="KW-1185">Reference proteome</keyword>
<dbReference type="Pfam" id="PF03703">
    <property type="entry name" value="bPH_2"/>
    <property type="match status" value="2"/>
</dbReference>
<feature type="transmembrane region" description="Helical" evidence="1">
    <location>
        <begin position="12"/>
        <end position="34"/>
    </location>
</feature>
<dbReference type="EMBL" id="JARRTL010000047">
    <property type="protein sequence ID" value="MEC0487878.1"/>
    <property type="molecule type" value="Genomic_DNA"/>
</dbReference>
<comment type="caution">
    <text evidence="3">The sequence shown here is derived from an EMBL/GenBank/DDBJ whole genome shotgun (WGS) entry which is preliminary data.</text>
</comment>
<proteinExistence type="predicted"/>
<dbReference type="Proteomes" id="UP001341297">
    <property type="component" value="Unassembled WGS sequence"/>
</dbReference>
<evidence type="ECO:0000313" key="5">
    <source>
        <dbReference type="Proteomes" id="UP000036168"/>
    </source>
</evidence>
<name>A0A0T6BN60_9BACI</name>
<keyword evidence="1" id="KW-1133">Transmembrane helix</keyword>
<reference evidence="3" key="2">
    <citation type="submission" date="2015-10" db="EMBL/GenBank/DDBJ databases">
        <authorList>
            <person name="Gilbert D.G."/>
        </authorList>
    </citation>
    <scope>NUCLEOTIDE SEQUENCE</scope>
    <source>
        <strain evidence="3">GO-13</strain>
    </source>
</reference>
<feature type="transmembrane region" description="Helical" evidence="1">
    <location>
        <begin position="217"/>
        <end position="239"/>
    </location>
</feature>
<evidence type="ECO:0000313" key="6">
    <source>
        <dbReference type="Proteomes" id="UP001341297"/>
    </source>
</evidence>
<sequence>MNKRRDNLIEFLYHTYTTVKNFFLPLLAFAVSMIGERNQYTPYVKTGFYILVGFIIIFSFLKWYNKTYEINQDVIKISEGVFSKRFRDVPLNRVKSITTSDSLLKRIFYISNLSLELIGGGEIRFVLTDKDISNIKRNIFKDIKVSTMTKPARQFGLKEYFLMSFTNRGAFLGACSLALTFFSFAFHQYGKFTGEETEQSGLESINSLSKLISDPSVIGTLLLIQILFVLTVAIIAYILMYPLLFLTYGNFHLSSNDKGIHVEYGLLNKKKFHIPKQQIRSLRIIEPIVLKWFGYAQIKVDNIGFGGNRSAAIMVSPIIRKDRVDTLLKEHLQQFQIQPLCYKPVKSSAINYMLSRTLKLKYILVVIVLSLLSMYALYLTALMPVLLFLGFLRWKYSALNFNSDYLTVRYVKGLSVVTLITHKKYVETTTTVQTLFMKGKQMSHYEVALYSEHLHEIYSVRYLSDKKKKAFLNYVLQNTLNGKRRR</sequence>
<reference evidence="3 5" key="1">
    <citation type="journal article" date="2015" name="Int. J. Syst. Evol. Microbiol.">
        <title>Bacillus glycinifermentans sp. nov., isolated from fermented soybean paste.</title>
        <authorList>
            <person name="Kim S.J."/>
            <person name="Dunlap C.A."/>
            <person name="Kwon S.W."/>
            <person name="Rooney A.P."/>
        </authorList>
    </citation>
    <scope>NUCLEOTIDE SEQUENCE [LARGE SCALE GENOMIC DNA]</scope>
    <source>
        <strain evidence="3 5">GO-13</strain>
    </source>
</reference>
<dbReference type="PANTHER" id="PTHR34473">
    <property type="entry name" value="UPF0699 TRANSMEMBRANE PROTEIN YDBS"/>
    <property type="match status" value="1"/>
</dbReference>
<protein>
    <submittedName>
        <fullName evidence="4">PH domain-containing protein</fullName>
    </submittedName>
</protein>
<dbReference type="Proteomes" id="UP000036168">
    <property type="component" value="Unassembled WGS sequence"/>
</dbReference>
<feature type="transmembrane region" description="Helical" evidence="1">
    <location>
        <begin position="46"/>
        <end position="64"/>
    </location>
</feature>
<dbReference type="PANTHER" id="PTHR34473:SF2">
    <property type="entry name" value="UPF0699 TRANSMEMBRANE PROTEIN YDBT"/>
    <property type="match status" value="1"/>
</dbReference>
<evidence type="ECO:0000259" key="2">
    <source>
        <dbReference type="Pfam" id="PF03703"/>
    </source>
</evidence>
<gene>
    <name evidence="3" type="ORF">AB447_203805</name>
    <name evidence="4" type="ORF">P8828_24335</name>
</gene>
<dbReference type="EMBL" id="LECW02000023">
    <property type="protein sequence ID" value="KRT93067.1"/>
    <property type="molecule type" value="Genomic_DNA"/>
</dbReference>
<dbReference type="InterPro" id="IPR014529">
    <property type="entry name" value="UCP026631"/>
</dbReference>
<feature type="transmembrane region" description="Helical" evidence="1">
    <location>
        <begin position="170"/>
        <end position="189"/>
    </location>
</feature>
<feature type="domain" description="YdbS-like PH" evidence="2">
    <location>
        <begin position="63"/>
        <end position="129"/>
    </location>
</feature>
<dbReference type="AlphaFoldDB" id="A0A0T6BN60"/>
<dbReference type="InterPro" id="IPR005182">
    <property type="entry name" value="YdbS-like_PH"/>
</dbReference>
<keyword evidence="1" id="KW-0812">Transmembrane</keyword>
<keyword evidence="1" id="KW-0472">Membrane</keyword>
<dbReference type="OrthoDB" id="2943966at2"/>
<feature type="domain" description="YdbS-like PH" evidence="2">
    <location>
        <begin position="250"/>
        <end position="328"/>
    </location>
</feature>
<dbReference type="PIRSF" id="PIRSF026631">
    <property type="entry name" value="UCP026631"/>
    <property type="match status" value="1"/>
</dbReference>
<organism evidence="3 5">
    <name type="scientific">Bacillus glycinifermentans</name>
    <dbReference type="NCBI Taxonomy" id="1664069"/>
    <lineage>
        <taxon>Bacteria</taxon>
        <taxon>Bacillati</taxon>
        <taxon>Bacillota</taxon>
        <taxon>Bacilli</taxon>
        <taxon>Bacillales</taxon>
        <taxon>Bacillaceae</taxon>
        <taxon>Bacillus</taxon>
    </lineage>
</organism>
<evidence type="ECO:0000313" key="3">
    <source>
        <dbReference type="EMBL" id="KRT93067.1"/>
    </source>
</evidence>